<feature type="domain" description="Siphovirus-type tail component RIFT-related" evidence="2">
    <location>
        <begin position="9"/>
        <end position="163"/>
    </location>
</feature>
<proteinExistence type="predicted"/>
<protein>
    <recommendedName>
        <fullName evidence="2">Siphovirus-type tail component RIFT-related domain-containing protein</fullName>
    </recommendedName>
</protein>
<name>A0A517IUY8_STAAU</name>
<keyword evidence="3" id="KW-0614">Plasmid</keyword>
<feature type="compositionally biased region" description="Polar residues" evidence="1">
    <location>
        <begin position="120"/>
        <end position="131"/>
    </location>
</feature>
<dbReference type="EMBL" id="CP042014">
    <property type="protein sequence ID" value="QDS42714.1"/>
    <property type="molecule type" value="Genomic_DNA"/>
</dbReference>
<dbReference type="RefSeq" id="WP_145377479.1">
    <property type="nucleotide sequence ID" value="NZ_CP042014.1"/>
</dbReference>
<dbReference type="Pfam" id="PF05709">
    <property type="entry name" value="Sipho_tail"/>
    <property type="match status" value="1"/>
</dbReference>
<dbReference type="InterPro" id="IPR008841">
    <property type="entry name" value="Siphovirus-type_tail_N"/>
</dbReference>
<organism evidence="3">
    <name type="scientific">Staphylococcus aureus</name>
    <dbReference type="NCBI Taxonomy" id="1280"/>
    <lineage>
        <taxon>Bacteria</taxon>
        <taxon>Bacillati</taxon>
        <taxon>Bacillota</taxon>
        <taxon>Bacilli</taxon>
        <taxon>Bacillales</taxon>
        <taxon>Staphylococcaceae</taxon>
        <taxon>Staphylococcus</taxon>
    </lineage>
</organism>
<accession>A0A517IUY8</accession>
<feature type="region of interest" description="Disordered" evidence="1">
    <location>
        <begin position="111"/>
        <end position="131"/>
    </location>
</feature>
<dbReference type="AlphaFoldDB" id="A0A517IUY8"/>
<gene>
    <name evidence="3" type="ORF">FP479_14160</name>
</gene>
<evidence type="ECO:0000259" key="2">
    <source>
        <dbReference type="Pfam" id="PF05709"/>
    </source>
</evidence>
<geneLocation type="plasmid" evidence="3">
    <name>pSALNBL118</name>
</geneLocation>
<evidence type="ECO:0000256" key="1">
    <source>
        <dbReference type="SAM" id="MobiDB-lite"/>
    </source>
</evidence>
<evidence type="ECO:0000313" key="3">
    <source>
        <dbReference type="EMBL" id="QDS42714.1"/>
    </source>
</evidence>
<sequence>MDVLIQKLNGDTFTLGSAGIIVHDFNVGGLEIETAYEDIDGLHGRFNMGSVYRKRTISVPVSFIAGELSEFPLHRDKLFNIVTDLDGFYIREMRRPKRLQYEFRDTTSETGGLILDENNNETSYDTPQTWNEMSSGKRYKVRLSNVINVTQTNKKGDAELEFETIELPFAESVNTTLSLHGNSTYQASKDWSNGMGLLSDSNAYNYLFDANSNIEFYYPGNIANDQSNMDKIIEFEFKSNADTFEFSINDIQIEVKNVGFKVGDKLVFDGQNILNNNHSVLQASNYTQPEIKVGWNKIDIKDSVSVKTKIDLRCYYK</sequence>
<reference evidence="3" key="1">
    <citation type="submission" date="2019-07" db="EMBL/GenBank/DDBJ databases">
        <title>Comparative genomics of plasmid bearing Staphylococcus aureus strains isolated from various retail meats.</title>
        <authorList>
            <person name="Neyaz L."/>
            <person name="Karki A.B."/>
            <person name="Fakhr M.K."/>
        </authorList>
    </citation>
    <scope>NUCLEOTIDE SEQUENCE</scope>
    <source>
        <strain evidence="3">B3-4A</strain>
        <plasmid evidence="3">pSALNBL118</plasmid>
    </source>
</reference>